<comment type="caution">
    <text evidence="1">The sequence shown here is derived from an EMBL/GenBank/DDBJ whole genome shotgun (WGS) entry which is preliminary data.</text>
</comment>
<dbReference type="Proteomes" id="UP001168620">
    <property type="component" value="Unassembled WGS sequence"/>
</dbReference>
<accession>A0ABT8FHJ6</accession>
<gene>
    <name evidence="1" type="ORF">QWY28_13780</name>
</gene>
<organism evidence="1 2">
    <name type="scientific">Nocardioides oceani</name>
    <dbReference type="NCBI Taxonomy" id="3058369"/>
    <lineage>
        <taxon>Bacteria</taxon>
        <taxon>Bacillati</taxon>
        <taxon>Actinomycetota</taxon>
        <taxon>Actinomycetes</taxon>
        <taxon>Propionibacteriales</taxon>
        <taxon>Nocardioidaceae</taxon>
        <taxon>Nocardioides</taxon>
    </lineage>
</organism>
<sequence>MTATAVLDPEVLQRLGTDVQNGDFAVSFARRYCSMLEARVQRIVGALLEGDLDAAMDAVLSLKVSSTTVGTCELAQLARAVEQQVRCCDIAAARQHAADLASAAGRAELALSDYLVTYAASRSN</sequence>
<evidence type="ECO:0000313" key="2">
    <source>
        <dbReference type="Proteomes" id="UP001168620"/>
    </source>
</evidence>
<evidence type="ECO:0000313" key="1">
    <source>
        <dbReference type="EMBL" id="MDN4174026.1"/>
    </source>
</evidence>
<name>A0ABT8FHJ6_9ACTN</name>
<dbReference type="SUPFAM" id="SSF47226">
    <property type="entry name" value="Histidine-containing phosphotransfer domain, HPT domain"/>
    <property type="match status" value="1"/>
</dbReference>
<reference evidence="1" key="1">
    <citation type="submission" date="2023-06" db="EMBL/GenBank/DDBJ databases">
        <title>Draft genome sequence of Nocardioides sp. SOB77.</title>
        <authorList>
            <person name="Zhang G."/>
        </authorList>
    </citation>
    <scope>NUCLEOTIDE SEQUENCE</scope>
    <source>
        <strain evidence="1">SOB77</strain>
    </source>
</reference>
<dbReference type="InterPro" id="IPR036641">
    <property type="entry name" value="HPT_dom_sf"/>
</dbReference>
<dbReference type="RefSeq" id="WP_300953124.1">
    <property type="nucleotide sequence ID" value="NZ_JAUHJQ010000005.1"/>
</dbReference>
<proteinExistence type="predicted"/>
<dbReference type="EMBL" id="JAUHJQ010000005">
    <property type="protein sequence ID" value="MDN4174026.1"/>
    <property type="molecule type" value="Genomic_DNA"/>
</dbReference>
<keyword evidence="2" id="KW-1185">Reference proteome</keyword>
<dbReference type="Gene3D" id="1.20.120.160">
    <property type="entry name" value="HPT domain"/>
    <property type="match status" value="1"/>
</dbReference>
<protein>
    <submittedName>
        <fullName evidence="1">Hpt domain-containing protein</fullName>
    </submittedName>
</protein>